<evidence type="ECO:0000313" key="13">
    <source>
        <dbReference type="Proteomes" id="UP000787635"/>
    </source>
</evidence>
<dbReference type="InterPro" id="IPR006171">
    <property type="entry name" value="TOPRIM_dom"/>
</dbReference>
<evidence type="ECO:0000259" key="11">
    <source>
        <dbReference type="SMART" id="SM00400"/>
    </source>
</evidence>
<name>A0ABX1E8E0_9PROT</name>
<evidence type="ECO:0000256" key="6">
    <source>
        <dbReference type="ARBA" id="ARBA00022723"/>
    </source>
</evidence>
<evidence type="ECO:0000256" key="4">
    <source>
        <dbReference type="ARBA" id="ARBA00022695"/>
    </source>
</evidence>
<keyword evidence="1" id="KW-0240">DNA-directed RNA polymerase</keyword>
<keyword evidence="13" id="KW-1185">Reference proteome</keyword>
<keyword evidence="8" id="KW-0862">Zinc</keyword>
<feature type="compositionally biased region" description="Pro residues" evidence="10">
    <location>
        <begin position="204"/>
        <end position="214"/>
    </location>
</feature>
<evidence type="ECO:0000256" key="7">
    <source>
        <dbReference type="ARBA" id="ARBA00022771"/>
    </source>
</evidence>
<dbReference type="SUPFAM" id="SSF57783">
    <property type="entry name" value="Zinc beta-ribbon"/>
    <property type="match status" value="1"/>
</dbReference>
<dbReference type="Proteomes" id="UP000787635">
    <property type="component" value="Unassembled WGS sequence"/>
</dbReference>
<dbReference type="InterPro" id="IPR055570">
    <property type="entry name" value="DUF7146"/>
</dbReference>
<evidence type="ECO:0000256" key="2">
    <source>
        <dbReference type="ARBA" id="ARBA00022515"/>
    </source>
</evidence>
<dbReference type="SMART" id="SM00400">
    <property type="entry name" value="ZnF_CHCC"/>
    <property type="match status" value="1"/>
</dbReference>
<keyword evidence="4" id="KW-0548">Nucleotidyltransferase</keyword>
<sequence>MPRAARRGCGRCWAHDAIAARTGRGAASARRLRGTAGCRAARCRHQPAAGAGGADLRPRLPDRPRHGAEGAQGGSGRGADRAGAVHRPAWQGGGAGLTGRLPESVLAEIRARLPLEAVVGRRVQLKRRGLRYSGLCPFHGERTPSFEVRADRFTFHCYGCGAHGDVFAFVMQTEGCDFREAVARCAEEAGMKLDLAPGERREALPPPPPPPPPVDRSADIRRAAELWRAARPIRLGQPAQLYLAGRRLWPLPSGAAAVLRETDLEHRETGRAIHPVMLAKVQAADGALCAVHRTYLAPAPGGGFGKLGGVDSAKRVFGPLPRGAAIRLGPDAPAMGVAEGIETSLAGAALFGRPVWSAISAGGIEGFEPPEACTDLLVLADRDKPRRKPWRPEGQGLHSARVLQGRMVEAGLAATIRVPVPPAEDYADVLMMRGRAA</sequence>
<accession>A0ABX1E8E0</accession>
<gene>
    <name evidence="12" type="ORF">HEQ75_21665</name>
</gene>
<dbReference type="InterPro" id="IPR050219">
    <property type="entry name" value="DnaG_primase"/>
</dbReference>
<feature type="region of interest" description="Disordered" evidence="10">
    <location>
        <begin position="47"/>
        <end position="83"/>
    </location>
</feature>
<reference evidence="12 13" key="1">
    <citation type="submission" date="2020-03" db="EMBL/GenBank/DDBJ databases">
        <title>Roseomonas selenitidurans sp. nov. isolated from urban soil.</title>
        <authorList>
            <person name="Liu H."/>
        </authorList>
    </citation>
    <scope>NUCLEOTIDE SEQUENCE [LARGE SCALE GENOMIC DNA]</scope>
    <source>
        <strain evidence="12 13">BU-1</strain>
    </source>
</reference>
<keyword evidence="6" id="KW-0479">Metal-binding</keyword>
<evidence type="ECO:0000313" key="12">
    <source>
        <dbReference type="EMBL" id="NKC33485.1"/>
    </source>
</evidence>
<dbReference type="Pfam" id="PF01807">
    <property type="entry name" value="Zn_ribbon_DnaG"/>
    <property type="match status" value="1"/>
</dbReference>
<feature type="region of interest" description="Disordered" evidence="10">
    <location>
        <begin position="196"/>
        <end position="217"/>
    </location>
</feature>
<keyword evidence="2" id="KW-0639">Primosome</keyword>
<evidence type="ECO:0000256" key="5">
    <source>
        <dbReference type="ARBA" id="ARBA00022705"/>
    </source>
</evidence>
<dbReference type="PANTHER" id="PTHR30313">
    <property type="entry name" value="DNA PRIMASE"/>
    <property type="match status" value="1"/>
</dbReference>
<feature type="domain" description="Zinc finger CHC2-type" evidence="11">
    <location>
        <begin position="132"/>
        <end position="186"/>
    </location>
</feature>
<evidence type="ECO:0000256" key="9">
    <source>
        <dbReference type="ARBA" id="ARBA00023163"/>
    </source>
</evidence>
<keyword evidence="3" id="KW-0808">Transferase</keyword>
<evidence type="ECO:0000256" key="10">
    <source>
        <dbReference type="SAM" id="MobiDB-lite"/>
    </source>
</evidence>
<feature type="compositionally biased region" description="Basic and acidic residues" evidence="10">
    <location>
        <begin position="56"/>
        <end position="68"/>
    </location>
</feature>
<dbReference type="PANTHER" id="PTHR30313:SF2">
    <property type="entry name" value="DNA PRIMASE"/>
    <property type="match status" value="1"/>
</dbReference>
<evidence type="ECO:0000256" key="3">
    <source>
        <dbReference type="ARBA" id="ARBA00022679"/>
    </source>
</evidence>
<dbReference type="InterPro" id="IPR036977">
    <property type="entry name" value="DNA_primase_Znf_CHC2"/>
</dbReference>
<dbReference type="InterPro" id="IPR002694">
    <property type="entry name" value="Znf_CHC2"/>
</dbReference>
<keyword evidence="5" id="KW-0235">DNA replication</keyword>
<dbReference type="Pfam" id="PF23639">
    <property type="entry name" value="DUF7146"/>
    <property type="match status" value="1"/>
</dbReference>
<organism evidence="12 13">
    <name type="scientific">Falsiroseomonas selenitidurans</name>
    <dbReference type="NCBI Taxonomy" id="2716335"/>
    <lineage>
        <taxon>Bacteria</taxon>
        <taxon>Pseudomonadati</taxon>
        <taxon>Pseudomonadota</taxon>
        <taxon>Alphaproteobacteria</taxon>
        <taxon>Acetobacterales</taxon>
        <taxon>Roseomonadaceae</taxon>
        <taxon>Falsiroseomonas</taxon>
    </lineage>
</organism>
<dbReference type="Gene3D" id="3.90.580.10">
    <property type="entry name" value="Zinc finger, CHC2-type domain"/>
    <property type="match status" value="1"/>
</dbReference>
<proteinExistence type="predicted"/>
<evidence type="ECO:0000256" key="8">
    <source>
        <dbReference type="ARBA" id="ARBA00022833"/>
    </source>
</evidence>
<dbReference type="Pfam" id="PF13362">
    <property type="entry name" value="Toprim_3"/>
    <property type="match status" value="1"/>
</dbReference>
<evidence type="ECO:0000256" key="1">
    <source>
        <dbReference type="ARBA" id="ARBA00022478"/>
    </source>
</evidence>
<comment type="caution">
    <text evidence="12">The sequence shown here is derived from an EMBL/GenBank/DDBJ whole genome shotgun (WGS) entry which is preliminary data.</text>
</comment>
<dbReference type="EMBL" id="JAAVNE010000046">
    <property type="protein sequence ID" value="NKC33485.1"/>
    <property type="molecule type" value="Genomic_DNA"/>
</dbReference>
<keyword evidence="7" id="KW-0863">Zinc-finger</keyword>
<keyword evidence="9" id="KW-0804">Transcription</keyword>
<protein>
    <recommendedName>
        <fullName evidence="11">Zinc finger CHC2-type domain-containing protein</fullName>
    </recommendedName>
</protein>